<dbReference type="GO" id="GO:0006508">
    <property type="term" value="P:proteolysis"/>
    <property type="evidence" value="ECO:0007669"/>
    <property type="project" value="InterPro"/>
</dbReference>
<dbReference type="Proteomes" id="UP000519023">
    <property type="component" value="Unassembled WGS sequence"/>
</dbReference>
<dbReference type="Pfam" id="PF07676">
    <property type="entry name" value="PD40"/>
    <property type="match status" value="1"/>
</dbReference>
<dbReference type="Gene3D" id="2.120.10.30">
    <property type="entry name" value="TolB, C-terminal domain"/>
    <property type="match status" value="2"/>
</dbReference>
<evidence type="ECO:0000256" key="1">
    <source>
        <dbReference type="ARBA" id="ARBA00022801"/>
    </source>
</evidence>
<keyword evidence="2" id="KW-0720">Serine protease</keyword>
<dbReference type="SUPFAM" id="SSF82171">
    <property type="entry name" value="DPP6 N-terminal domain-like"/>
    <property type="match status" value="1"/>
</dbReference>
<evidence type="ECO:0000313" key="4">
    <source>
        <dbReference type="EMBL" id="NML13200.1"/>
    </source>
</evidence>
<dbReference type="Pfam" id="PF00326">
    <property type="entry name" value="Peptidase_S9"/>
    <property type="match status" value="1"/>
</dbReference>
<dbReference type="GO" id="GO:0004252">
    <property type="term" value="F:serine-type endopeptidase activity"/>
    <property type="evidence" value="ECO:0007669"/>
    <property type="project" value="TreeGrafter"/>
</dbReference>
<keyword evidence="2" id="KW-0645">Protease</keyword>
<gene>
    <name evidence="4" type="ORF">HHL08_24290</name>
</gene>
<dbReference type="RefSeq" id="WP_235955290.1">
    <property type="nucleotide sequence ID" value="NZ_JABBFV010000041.1"/>
</dbReference>
<proteinExistence type="predicted"/>
<evidence type="ECO:0000256" key="2">
    <source>
        <dbReference type="ARBA" id="ARBA00022825"/>
    </source>
</evidence>
<dbReference type="InterPro" id="IPR029058">
    <property type="entry name" value="AB_hydrolase_fold"/>
</dbReference>
<dbReference type="SUPFAM" id="SSF53474">
    <property type="entry name" value="alpha/beta-Hydrolases"/>
    <property type="match status" value="1"/>
</dbReference>
<dbReference type="InterPro" id="IPR011042">
    <property type="entry name" value="6-blade_b-propeller_TolB-like"/>
</dbReference>
<sequence>MALLAVIAAPSAATEKAGKHHPLSIDDVLDTIAIDRVAVSPDGEWVAAVIQRPARTGEVFGRNAYEIDPSRNDVWLVSRRTGERRNLTDGAASAAGFWCATWSPDGRKLAMLSTRPEGAEPHGGDNVRLYIWDRTAAKLTRASATAMMTQTRYGSPIDALDIRGGADRGTIAQTCAANNENAPFTWLDGHRLLAVTLPEGQVSALLDEYGRPFDQAAATRRSLRDAIAPTVTAMGSGTERMPHDDQANRAVLQVIDTDTGAATTIANVAIHPFQGALSVSISPDGRRLAVMATTGAIQPARGQRIPHHDDAWQVEKQLGFIDITAGAAVRWVKLSTAARYPLELLGWSPDSAAVAFRARGTFEDKTSPLFVASTDLTIERRAGLLTVGTPEAGPYPHEPAAVWTDSRHLMIRGREAGAARDDWWLAGPDRAPINLTSNMEHPPEAFRRTVENRFVATSAAGLVTLDQVNARLSPVAGISVPVGASIAWPQDPDKPTDTLLVKTSTKDRQIFDRISLTSAIKPARTIIPAGAEVLDVVPDGVIWRDPTQTGLFLRETDPDRGTRRDLMTLDTHLAAVNWGETRIIDYIMGDGRAMKGAVILPPGYKQGQRYPTLVWVYGGYRVSGVGDYWLDPYLPGIYNLQLYAARGYVVLVPSMPLNRIAAKNDSYPDLGIGVMPAIDRLVALGIADQARVGVMGQSFGGYSVYSLITQTNRFKAAVAIAGLTDLTQLHDQFDAVARGYPGIEHEKSANWSIVEASIGLGVPPYEDYARYWRNSPLAYVDRVETPLLLIHGEFDKRGALSQADTFFYSLYRQGKTARLLRYWGESHSLAQSPANIRNIFDETARWFDRYVRQNEPTAHLEIPPARLP</sequence>
<evidence type="ECO:0000313" key="5">
    <source>
        <dbReference type="Proteomes" id="UP000519023"/>
    </source>
</evidence>
<dbReference type="InterPro" id="IPR011659">
    <property type="entry name" value="WD40"/>
</dbReference>
<protein>
    <submittedName>
        <fullName evidence="4">S9 family peptidase</fullName>
    </submittedName>
</protein>
<keyword evidence="1" id="KW-0378">Hydrolase</keyword>
<feature type="domain" description="Peptidase S9 prolyl oligopeptidase catalytic" evidence="3">
    <location>
        <begin position="675"/>
        <end position="852"/>
    </location>
</feature>
<organism evidence="4 5">
    <name type="scientific">Sphingobium psychrophilum</name>
    <dbReference type="NCBI Taxonomy" id="2728834"/>
    <lineage>
        <taxon>Bacteria</taxon>
        <taxon>Pseudomonadati</taxon>
        <taxon>Pseudomonadota</taxon>
        <taxon>Alphaproteobacteria</taxon>
        <taxon>Sphingomonadales</taxon>
        <taxon>Sphingomonadaceae</taxon>
        <taxon>Sphingobium</taxon>
    </lineage>
</organism>
<dbReference type="InterPro" id="IPR001375">
    <property type="entry name" value="Peptidase_S9_cat"/>
</dbReference>
<dbReference type="AlphaFoldDB" id="A0A7X9X089"/>
<dbReference type="EMBL" id="JABBFV010000041">
    <property type="protein sequence ID" value="NML13200.1"/>
    <property type="molecule type" value="Genomic_DNA"/>
</dbReference>
<reference evidence="4 5" key="1">
    <citation type="submission" date="2020-04" db="EMBL/GenBank/DDBJ databases">
        <title>Sphingobium sp. AR-3-1 isolated from Arctic soil.</title>
        <authorList>
            <person name="Dahal R.H."/>
            <person name="Chaudhary D.K."/>
        </authorList>
    </citation>
    <scope>NUCLEOTIDE SEQUENCE [LARGE SCALE GENOMIC DNA]</scope>
    <source>
        <strain evidence="4 5">AR-3-1</strain>
    </source>
</reference>
<evidence type="ECO:0000259" key="3">
    <source>
        <dbReference type="Pfam" id="PF00326"/>
    </source>
</evidence>
<comment type="caution">
    <text evidence="4">The sequence shown here is derived from an EMBL/GenBank/DDBJ whole genome shotgun (WGS) entry which is preliminary data.</text>
</comment>
<dbReference type="PANTHER" id="PTHR42776:SF27">
    <property type="entry name" value="DIPEPTIDYL PEPTIDASE FAMILY MEMBER 6"/>
    <property type="match status" value="1"/>
</dbReference>
<accession>A0A7X9X089</accession>
<keyword evidence="5" id="KW-1185">Reference proteome</keyword>
<dbReference type="Gene3D" id="3.40.50.1820">
    <property type="entry name" value="alpha/beta hydrolase"/>
    <property type="match status" value="1"/>
</dbReference>
<name>A0A7X9X089_9SPHN</name>
<dbReference type="PANTHER" id="PTHR42776">
    <property type="entry name" value="SERINE PEPTIDASE S9 FAMILY MEMBER"/>
    <property type="match status" value="1"/>
</dbReference>